<evidence type="ECO:0000313" key="2">
    <source>
        <dbReference type="EMBL" id="PSK84713.1"/>
    </source>
</evidence>
<keyword evidence="4" id="KW-1185">Reference proteome</keyword>
<organism evidence="2 3">
    <name type="scientific">Prolixibacter denitrificans</name>
    <dbReference type="NCBI Taxonomy" id="1541063"/>
    <lineage>
        <taxon>Bacteria</taxon>
        <taxon>Pseudomonadati</taxon>
        <taxon>Bacteroidota</taxon>
        <taxon>Bacteroidia</taxon>
        <taxon>Marinilabiliales</taxon>
        <taxon>Prolixibacteraceae</taxon>
        <taxon>Prolixibacter</taxon>
    </lineage>
</organism>
<reference evidence="2 3" key="1">
    <citation type="submission" date="2018-03" db="EMBL/GenBank/DDBJ databases">
        <title>Genomic Encyclopedia of Archaeal and Bacterial Type Strains, Phase II (KMG-II): from individual species to whole genera.</title>
        <authorList>
            <person name="Goeker M."/>
        </authorList>
    </citation>
    <scope>NUCLEOTIDE SEQUENCE [LARGE SCALE GENOMIC DNA]</scope>
    <source>
        <strain evidence="2 3">DSM 27267</strain>
    </source>
</reference>
<comment type="caution">
    <text evidence="2">The sequence shown here is derived from an EMBL/GenBank/DDBJ whole genome shotgun (WGS) entry which is preliminary data.</text>
</comment>
<dbReference type="AlphaFoldDB" id="A0A2P8CIE4"/>
<gene>
    <name evidence="2" type="ORF">CLV93_102504</name>
    <name evidence="1" type="ORF">JCM18694_11240</name>
</gene>
<dbReference type="Proteomes" id="UP000240621">
    <property type="component" value="Unassembled WGS sequence"/>
</dbReference>
<dbReference type="EMBL" id="BLAU01000001">
    <property type="protein sequence ID" value="GET20878.1"/>
    <property type="molecule type" value="Genomic_DNA"/>
</dbReference>
<dbReference type="EMBL" id="PYGC01000002">
    <property type="protein sequence ID" value="PSK84713.1"/>
    <property type="molecule type" value="Genomic_DNA"/>
</dbReference>
<evidence type="ECO:0000313" key="3">
    <source>
        <dbReference type="Proteomes" id="UP000240621"/>
    </source>
</evidence>
<name>A0A2P8CIE4_9BACT</name>
<evidence type="ECO:0000313" key="1">
    <source>
        <dbReference type="EMBL" id="GET20878.1"/>
    </source>
</evidence>
<evidence type="ECO:0008006" key="5">
    <source>
        <dbReference type="Google" id="ProtNLM"/>
    </source>
</evidence>
<accession>A0A2P8CIE4</accession>
<dbReference type="RefSeq" id="WP_106541289.1">
    <property type="nucleotide sequence ID" value="NZ_BLAU01000001.1"/>
</dbReference>
<protein>
    <recommendedName>
        <fullName evidence="5">LVIVD repeat-containing protein</fullName>
    </recommendedName>
</protein>
<proteinExistence type="predicted"/>
<dbReference type="PROSITE" id="PS51257">
    <property type="entry name" value="PROKAR_LIPOPROTEIN"/>
    <property type="match status" value="1"/>
</dbReference>
<evidence type="ECO:0000313" key="4">
    <source>
        <dbReference type="Proteomes" id="UP000396862"/>
    </source>
</evidence>
<dbReference type="Proteomes" id="UP000396862">
    <property type="component" value="Unassembled WGS sequence"/>
</dbReference>
<reference evidence="1 4" key="2">
    <citation type="submission" date="2019-10" db="EMBL/GenBank/DDBJ databases">
        <title>Prolixibacter strains distinguished by the presence of nitrate reductase genes were adept at nitrate-dependent anaerobic corrosion of metallic iron and carbon steel.</title>
        <authorList>
            <person name="Iino T."/>
            <person name="Shono N."/>
            <person name="Ito K."/>
            <person name="Nakamura R."/>
            <person name="Sueoka K."/>
            <person name="Harayama S."/>
            <person name="Ohkuma M."/>
        </authorList>
    </citation>
    <scope>NUCLEOTIDE SEQUENCE [LARGE SCALE GENOMIC DNA]</scope>
    <source>
        <strain evidence="1 4">MIC1-1</strain>
    </source>
</reference>
<dbReference type="OrthoDB" id="1204817at2"/>
<sequence length="454" mass="48563">MSRPSLRSLWVLGIIIALFALVLASCSKDDGKSPFDSNTDEDITVVNDDAAFTSRVTTMDEVVNVASSSLKSASVVPSNSYTLKLVAHVDPPLADQGKSDKLSASFVQVVGDKAYVTYHRQDDIVKGAFEVIDMSAPKHPKISSQLTYGNVEFNALNVDDQTYSDPDAGTVTRCWLACDDHKDGAVLREIYLEANGDIYYPTGKNKNKIIQRDKVLDAPSSNAVFRHGDYLYFAAGGEEKTITNSKGETITLNTGITKIALSDFSTAARVRFSYAKYAVYAANVDKVVGFEGVADAKLHVLAPDLSSDDVMNIGNYYYPGNSNNPGTSDNHTTPDYQGKSTITVDGNLVFVSLGAVGLKAFDLTAGQTDPTPVYQYLLTDQNVGNVNAVTLFNGDIMIANGADGLVVASIPAQGTDLEILGSYNPEGSVNYVAGTNDYIILAAGTGGLYILKKV</sequence>